<dbReference type="InterPro" id="IPR031571">
    <property type="entry name" value="RcpC_dom"/>
</dbReference>
<dbReference type="EMBL" id="MCWU01000033">
    <property type="protein sequence ID" value="PMJ64320.1"/>
    <property type="molecule type" value="Genomic_DNA"/>
</dbReference>
<proteinExistence type="predicted"/>
<dbReference type="AlphaFoldDB" id="A0A2N7F9R1"/>
<evidence type="ECO:0000259" key="1">
    <source>
        <dbReference type="Pfam" id="PF16976"/>
    </source>
</evidence>
<evidence type="ECO:0000313" key="2">
    <source>
        <dbReference type="EMBL" id="PMJ64320.1"/>
    </source>
</evidence>
<dbReference type="Proteomes" id="UP000235330">
    <property type="component" value="Unassembled WGS sequence"/>
</dbReference>
<dbReference type="InterPro" id="IPR017592">
    <property type="entry name" value="Pilus_assmbl_Flp-typ_CpaB"/>
</dbReference>
<gene>
    <name evidence="2" type="ORF">BCU17_21830</name>
</gene>
<organism evidence="2 3">
    <name type="scientific">Vibrio splendidus</name>
    <dbReference type="NCBI Taxonomy" id="29497"/>
    <lineage>
        <taxon>Bacteria</taxon>
        <taxon>Pseudomonadati</taxon>
        <taxon>Pseudomonadota</taxon>
        <taxon>Gammaproteobacteria</taxon>
        <taxon>Vibrionales</taxon>
        <taxon>Vibrionaceae</taxon>
        <taxon>Vibrio</taxon>
    </lineage>
</organism>
<accession>A0A2N7F9R1</accession>
<reference evidence="3" key="1">
    <citation type="submission" date="2016-07" db="EMBL/GenBank/DDBJ databases">
        <title>Nontailed viruses are major unrecognized killers of bacteria in the ocean.</title>
        <authorList>
            <person name="Kauffman K."/>
            <person name="Hussain F."/>
            <person name="Yang J."/>
            <person name="Arevalo P."/>
            <person name="Brown J."/>
            <person name="Cutler M."/>
            <person name="Kelly L."/>
            <person name="Polz M.F."/>
        </authorList>
    </citation>
    <scope>NUCLEOTIDE SEQUENCE [LARGE SCALE GENOMIC DNA]</scope>
    <source>
        <strain evidence="3">10N.261.55.E11</strain>
    </source>
</reference>
<feature type="domain" description="Flp pilus assembly protein RcpC/CpaB" evidence="1">
    <location>
        <begin position="118"/>
        <end position="225"/>
    </location>
</feature>
<dbReference type="RefSeq" id="WP_102516779.1">
    <property type="nucleotide sequence ID" value="NZ_CAWNSM010000033.1"/>
</dbReference>
<dbReference type="Pfam" id="PF16976">
    <property type="entry name" value="RcpC"/>
    <property type="match status" value="1"/>
</dbReference>
<evidence type="ECO:0000313" key="3">
    <source>
        <dbReference type="Proteomes" id="UP000235330"/>
    </source>
</evidence>
<sequence>MKKNIILGMAVIAILFGLYGLAGSLSKQDHESTTIKEKEEVTVQVWTLLENVTRGQHVERSQLKLQRIPENEANTKGVVSDIDLDFAPGSVYRQNIIENSVVFPELIINPEQDGYVELVIAPNRVPYAIKTEAESVVGGIITQGTLVDILSISTPDTLLVETSSNRKNSVSVTPIVMGVKVLQVNKQLIEASRTLPESTEIRLIVELTRNQVAKLTIAKHISSLEVHKSIGEYQKSDLQADAGDVLPGFKSIVEFRANQIVVN</sequence>
<name>A0A2N7F9R1_VIBSP</name>
<comment type="caution">
    <text evidence="2">The sequence shown here is derived from an EMBL/GenBank/DDBJ whole genome shotgun (WGS) entry which is preliminary data.</text>
</comment>
<protein>
    <submittedName>
        <fullName evidence="2">Flp pilus assembly protein CpaB</fullName>
    </submittedName>
</protein>
<dbReference type="NCBIfam" id="TIGR03177">
    <property type="entry name" value="pilus_cpaB"/>
    <property type="match status" value="1"/>
</dbReference>